<feature type="domain" description="RWP-RK" evidence="7">
    <location>
        <begin position="128"/>
        <end position="213"/>
    </location>
</feature>
<dbReference type="AlphaFoldDB" id="A0A2P5DFH1"/>
<keyword evidence="4" id="KW-0238">DNA-binding</keyword>
<dbReference type="PROSITE" id="PS51519">
    <property type="entry name" value="RWP_RK"/>
    <property type="match status" value="1"/>
</dbReference>
<protein>
    <submittedName>
        <fullName evidence="8">RWP-RK domain containing protein</fullName>
    </submittedName>
</protein>
<dbReference type="InterPro" id="IPR044607">
    <property type="entry name" value="RKD-like"/>
</dbReference>
<comment type="caution">
    <text evidence="8">The sequence shown here is derived from an EMBL/GenBank/DDBJ whole genome shotgun (WGS) entry which is preliminary data.</text>
</comment>
<evidence type="ECO:0000256" key="3">
    <source>
        <dbReference type="ARBA" id="ARBA00023054"/>
    </source>
</evidence>
<proteinExistence type="predicted"/>
<evidence type="ECO:0000256" key="2">
    <source>
        <dbReference type="ARBA" id="ARBA00023015"/>
    </source>
</evidence>
<evidence type="ECO:0000259" key="7">
    <source>
        <dbReference type="PROSITE" id="PS51519"/>
    </source>
</evidence>
<dbReference type="Pfam" id="PF02042">
    <property type="entry name" value="RWP-RK"/>
    <property type="match status" value="1"/>
</dbReference>
<dbReference type="PANTHER" id="PTHR46373">
    <property type="entry name" value="PROTEIN RKD4"/>
    <property type="match status" value="1"/>
</dbReference>
<organism evidence="8 9">
    <name type="scientific">Parasponia andersonii</name>
    <name type="common">Sponia andersonii</name>
    <dbReference type="NCBI Taxonomy" id="3476"/>
    <lineage>
        <taxon>Eukaryota</taxon>
        <taxon>Viridiplantae</taxon>
        <taxon>Streptophyta</taxon>
        <taxon>Embryophyta</taxon>
        <taxon>Tracheophyta</taxon>
        <taxon>Spermatophyta</taxon>
        <taxon>Magnoliopsida</taxon>
        <taxon>eudicotyledons</taxon>
        <taxon>Gunneridae</taxon>
        <taxon>Pentapetalae</taxon>
        <taxon>rosids</taxon>
        <taxon>fabids</taxon>
        <taxon>Rosales</taxon>
        <taxon>Cannabaceae</taxon>
        <taxon>Parasponia</taxon>
    </lineage>
</organism>
<keyword evidence="5" id="KW-0804">Transcription</keyword>
<dbReference type="PANTHER" id="PTHR46373:SF2">
    <property type="entry name" value="RWP-RK DOMAIN-CONTAINING PROTEIN"/>
    <property type="match status" value="1"/>
</dbReference>
<reference evidence="9" key="1">
    <citation type="submission" date="2016-06" db="EMBL/GenBank/DDBJ databases">
        <title>Parallel loss of symbiosis genes in relatives of nitrogen-fixing non-legume Parasponia.</title>
        <authorList>
            <person name="Van Velzen R."/>
            <person name="Holmer R."/>
            <person name="Bu F."/>
            <person name="Rutten L."/>
            <person name="Van Zeijl A."/>
            <person name="Liu W."/>
            <person name="Santuari L."/>
            <person name="Cao Q."/>
            <person name="Sharma T."/>
            <person name="Shen D."/>
            <person name="Roswanjaya Y."/>
            <person name="Wardhani T."/>
            <person name="Kalhor M.S."/>
            <person name="Jansen J."/>
            <person name="Van den Hoogen J."/>
            <person name="Gungor B."/>
            <person name="Hartog M."/>
            <person name="Hontelez J."/>
            <person name="Verver J."/>
            <person name="Yang W.-C."/>
            <person name="Schijlen E."/>
            <person name="Repin R."/>
            <person name="Schilthuizen M."/>
            <person name="Schranz E."/>
            <person name="Heidstra R."/>
            <person name="Miyata K."/>
            <person name="Fedorova E."/>
            <person name="Kohlen W."/>
            <person name="Bisseling T."/>
            <person name="Smit S."/>
            <person name="Geurts R."/>
        </authorList>
    </citation>
    <scope>NUCLEOTIDE SEQUENCE [LARGE SCALE GENOMIC DNA]</scope>
    <source>
        <strain evidence="9">cv. WU1-14</strain>
    </source>
</reference>
<dbReference type="GO" id="GO:0003700">
    <property type="term" value="F:DNA-binding transcription factor activity"/>
    <property type="evidence" value="ECO:0007669"/>
    <property type="project" value="InterPro"/>
</dbReference>
<evidence type="ECO:0000256" key="4">
    <source>
        <dbReference type="ARBA" id="ARBA00023125"/>
    </source>
</evidence>
<dbReference type="OrthoDB" id="6270329at2759"/>
<evidence type="ECO:0000313" key="9">
    <source>
        <dbReference type="Proteomes" id="UP000237105"/>
    </source>
</evidence>
<accession>A0A2P5DFH1</accession>
<evidence type="ECO:0000313" key="8">
    <source>
        <dbReference type="EMBL" id="PON72045.1"/>
    </source>
</evidence>
<keyword evidence="6" id="KW-0539">Nucleus</keyword>
<evidence type="ECO:0000256" key="5">
    <source>
        <dbReference type="ARBA" id="ARBA00023163"/>
    </source>
</evidence>
<keyword evidence="2" id="KW-0805">Transcription regulation</keyword>
<dbReference type="InterPro" id="IPR003035">
    <property type="entry name" value="RWP-RK_dom"/>
</dbReference>
<evidence type="ECO:0000256" key="6">
    <source>
        <dbReference type="ARBA" id="ARBA00023242"/>
    </source>
</evidence>
<dbReference type="Proteomes" id="UP000237105">
    <property type="component" value="Unassembled WGS sequence"/>
</dbReference>
<dbReference type="STRING" id="3476.A0A2P5DFH1"/>
<gene>
    <name evidence="8" type="ORF">PanWU01x14_068870</name>
</gene>
<dbReference type="GO" id="GO:0003677">
    <property type="term" value="F:DNA binding"/>
    <property type="evidence" value="ECO:0007669"/>
    <property type="project" value="UniProtKB-KW"/>
</dbReference>
<keyword evidence="3" id="KW-0175">Coiled coil</keyword>
<evidence type="ECO:0000256" key="1">
    <source>
        <dbReference type="ARBA" id="ARBA00004049"/>
    </source>
</evidence>
<dbReference type="EMBL" id="JXTB01000041">
    <property type="protein sequence ID" value="PON72045.1"/>
    <property type="molecule type" value="Genomic_DNA"/>
</dbReference>
<sequence length="254" mass="29598">MEYSAQLIVPKIENPHGFDWLFHENPSENLLPDFPPVQTFFEANYPLPFSCLYDQLPSIDFQNFEDIDGGFFFDNAFSYCEDPMVDEKPKTSLVTSFSHNNKNSTSDQIGFEVSMLIESEIFGSSEKNEEETRSCGRKKKKVVELELDDIQKYFDVPIKEAAKELRVGVTRLKKRCRELNIMRWPHRKLKSLKYLLNNVKKMGLNSNEIMMLEEQQRLLEVAPDMDLTERAKKLRQACFKANYKSKRSLEAARG</sequence>
<name>A0A2P5DFH1_PARAD</name>
<comment type="function">
    <text evidence="1">Putative transcription factor.</text>
</comment>
<keyword evidence="9" id="KW-1185">Reference proteome</keyword>